<evidence type="ECO:0000256" key="8">
    <source>
        <dbReference type="PROSITE-ProRule" id="PRU00782"/>
    </source>
</evidence>
<dbReference type="InterPro" id="IPR001609">
    <property type="entry name" value="Myosin_head_motor_dom-like"/>
</dbReference>
<keyword evidence="4" id="KW-0175">Coiled coil</keyword>
<dbReference type="Proteomes" id="UP000094236">
    <property type="component" value="Unassembled WGS sequence"/>
</dbReference>
<evidence type="ECO:0000256" key="2">
    <source>
        <dbReference type="ARBA" id="ARBA00022741"/>
    </source>
</evidence>
<comment type="similarity">
    <text evidence="1 8">Belongs to the TRAFAC class myosin-kinesin ATPase superfamily. Myosin family.</text>
</comment>
<dbReference type="GO" id="GO:0016459">
    <property type="term" value="C:myosin complex"/>
    <property type="evidence" value="ECO:0007669"/>
    <property type="project" value="UniProtKB-KW"/>
</dbReference>
<reference evidence="11" key="1">
    <citation type="submission" date="2016-05" db="EMBL/GenBank/DDBJ databases">
        <title>Comparative genomics of biotechnologically important yeasts.</title>
        <authorList>
            <consortium name="DOE Joint Genome Institute"/>
            <person name="Riley R."/>
            <person name="Haridas S."/>
            <person name="Wolfe K.H."/>
            <person name="Lopes M.R."/>
            <person name="Hittinger C.T."/>
            <person name="Goker M."/>
            <person name="Salamov A."/>
            <person name="Wisecaver J."/>
            <person name="Long T.M."/>
            <person name="Aerts A.L."/>
            <person name="Barry K."/>
            <person name="Choi C."/>
            <person name="Clum A."/>
            <person name="Coughlan A.Y."/>
            <person name="Deshpande S."/>
            <person name="Douglass A.P."/>
            <person name="Hanson S.J."/>
            <person name="Klenk H.-P."/>
            <person name="Labutti K."/>
            <person name="Lapidus A."/>
            <person name="Lindquist E."/>
            <person name="Lipzen A."/>
            <person name="Meier-Kolthoff J.P."/>
            <person name="Ohm R.A."/>
            <person name="Otillar R.P."/>
            <person name="Pangilinan J."/>
            <person name="Peng Y."/>
            <person name="Rokas A."/>
            <person name="Rosa C.A."/>
            <person name="Scheuner C."/>
            <person name="Sibirny A.A."/>
            <person name="Slot J.C."/>
            <person name="Stielow J.B."/>
            <person name="Sun H."/>
            <person name="Kurtzman C.P."/>
            <person name="Blackwell M."/>
            <person name="Grigoriev I.V."/>
            <person name="Jeffries T.W."/>
        </authorList>
    </citation>
    <scope>NUCLEOTIDE SEQUENCE [LARGE SCALE GENOMIC DNA]</scope>
    <source>
        <strain evidence="11">NRRL Y-2460</strain>
    </source>
</reference>
<dbReference type="PANTHER" id="PTHR13140:SF857">
    <property type="entry name" value="MYOSIN-11"/>
    <property type="match status" value="1"/>
</dbReference>
<feature type="binding site" evidence="8">
    <location>
        <begin position="165"/>
        <end position="172"/>
    </location>
    <ligand>
        <name>ATP</name>
        <dbReference type="ChEBI" id="CHEBI:30616"/>
    </ligand>
</feature>
<dbReference type="PRINTS" id="PR00193">
    <property type="entry name" value="MYOSINHEAVY"/>
</dbReference>
<organism evidence="10 11">
    <name type="scientific">Pachysolen tannophilus NRRL Y-2460</name>
    <dbReference type="NCBI Taxonomy" id="669874"/>
    <lineage>
        <taxon>Eukaryota</taxon>
        <taxon>Fungi</taxon>
        <taxon>Dikarya</taxon>
        <taxon>Ascomycota</taxon>
        <taxon>Saccharomycotina</taxon>
        <taxon>Pichiomycetes</taxon>
        <taxon>Pachysolenaceae</taxon>
        <taxon>Pachysolen</taxon>
    </lineage>
</organism>
<dbReference type="SMART" id="SM00242">
    <property type="entry name" value="MYSc"/>
    <property type="match status" value="1"/>
</dbReference>
<dbReference type="GO" id="GO:0005524">
    <property type="term" value="F:ATP binding"/>
    <property type="evidence" value="ECO:0007669"/>
    <property type="project" value="UniProtKB-UniRule"/>
</dbReference>
<evidence type="ECO:0000256" key="4">
    <source>
        <dbReference type="ARBA" id="ARBA00023054"/>
    </source>
</evidence>
<keyword evidence="6 8" id="KW-0505">Motor protein</keyword>
<evidence type="ECO:0000256" key="5">
    <source>
        <dbReference type="ARBA" id="ARBA00023123"/>
    </source>
</evidence>
<keyword evidence="2 8" id="KW-0547">Nucleotide-binding</keyword>
<dbReference type="AlphaFoldDB" id="A0A1E4TQ79"/>
<evidence type="ECO:0000256" key="6">
    <source>
        <dbReference type="ARBA" id="ARBA00023175"/>
    </source>
</evidence>
<dbReference type="OrthoDB" id="6108017at2759"/>
<comment type="caution">
    <text evidence="8">Lacks conserved residue(s) required for the propagation of feature annotation.</text>
</comment>
<gene>
    <name evidence="10" type="ORF">PACTADRAFT_86950</name>
</gene>
<dbReference type="PANTHER" id="PTHR13140">
    <property type="entry name" value="MYOSIN"/>
    <property type="match status" value="1"/>
</dbReference>
<dbReference type="InterPro" id="IPR036961">
    <property type="entry name" value="Kinesin_motor_dom_sf"/>
</dbReference>
<dbReference type="Gene3D" id="3.40.850.10">
    <property type="entry name" value="Kinesin motor domain"/>
    <property type="match status" value="1"/>
</dbReference>
<dbReference type="Pfam" id="PF02736">
    <property type="entry name" value="Myosin_N"/>
    <property type="match status" value="1"/>
</dbReference>
<dbReference type="InterPro" id="IPR027417">
    <property type="entry name" value="P-loop_NTPase"/>
</dbReference>
<feature type="domain" description="Myosin motor" evidence="9">
    <location>
        <begin position="67"/>
        <end position="380"/>
    </location>
</feature>
<dbReference type="PROSITE" id="PS51456">
    <property type="entry name" value="MYOSIN_MOTOR"/>
    <property type="match status" value="1"/>
</dbReference>
<evidence type="ECO:0000256" key="7">
    <source>
        <dbReference type="ARBA" id="ARBA00023203"/>
    </source>
</evidence>
<evidence type="ECO:0000259" key="9">
    <source>
        <dbReference type="PROSITE" id="PS51456"/>
    </source>
</evidence>
<name>A0A1E4TQ79_PACTA</name>
<keyword evidence="5 8" id="KW-0518">Myosin</keyword>
<dbReference type="GO" id="GO:0016020">
    <property type="term" value="C:membrane"/>
    <property type="evidence" value="ECO:0007669"/>
    <property type="project" value="TreeGrafter"/>
</dbReference>
<dbReference type="SUPFAM" id="SSF52540">
    <property type="entry name" value="P-loop containing nucleoside triphosphate hydrolases"/>
    <property type="match status" value="1"/>
</dbReference>
<keyword evidence="3 8" id="KW-0067">ATP-binding</keyword>
<dbReference type="GO" id="GO:0007015">
    <property type="term" value="P:actin filament organization"/>
    <property type="evidence" value="ECO:0007669"/>
    <property type="project" value="TreeGrafter"/>
</dbReference>
<proteinExistence type="inferred from homology"/>
<dbReference type="STRING" id="669874.A0A1E4TQ79"/>
<dbReference type="GO" id="GO:0051015">
    <property type="term" value="F:actin filament binding"/>
    <property type="evidence" value="ECO:0007669"/>
    <property type="project" value="TreeGrafter"/>
</dbReference>
<evidence type="ECO:0000256" key="1">
    <source>
        <dbReference type="ARBA" id="ARBA00008314"/>
    </source>
</evidence>
<evidence type="ECO:0000256" key="3">
    <source>
        <dbReference type="ARBA" id="ARBA00022840"/>
    </source>
</evidence>
<evidence type="ECO:0000313" key="11">
    <source>
        <dbReference type="Proteomes" id="UP000094236"/>
    </source>
</evidence>
<evidence type="ECO:0000313" key="10">
    <source>
        <dbReference type="EMBL" id="ODV93911.1"/>
    </source>
</evidence>
<dbReference type="InterPro" id="IPR004009">
    <property type="entry name" value="SH3_Myosin"/>
</dbReference>
<accession>A0A1E4TQ79</accession>
<dbReference type="GO" id="GO:0000146">
    <property type="term" value="F:microfilament motor activity"/>
    <property type="evidence" value="ECO:0007669"/>
    <property type="project" value="TreeGrafter"/>
</dbReference>
<keyword evidence="11" id="KW-1185">Reference proteome</keyword>
<dbReference type="Pfam" id="PF00063">
    <property type="entry name" value="Myosin_head"/>
    <property type="match status" value="1"/>
</dbReference>
<sequence>MTSETQDEVNFASQTWVWLPDKEKIFIKGYIVEELKQNQVKVRCEDAAVDKIENKDFLEKVNPPKFDKCDDMASLTYLNEPSVLYNLKLRYMDNLIYTYSGLFLVAINPYQDINIYNRDFVELYNSNSAAGNDDKIQKPHIFGIAEKALQQLIKDKKNQSILVTGESGAGKTENTKKIIQYITTVISSTSSQNSNSKSNTNFNFDEKILEANPILESFGNSQTVKNNNSSRFGKFIKLSINPNTKNLTGANIEWYLLEKSRAVHQNSNERNYHIFYQLLNGLSDGEMAALQLTRSVKHYNYLKNSNSQIPGVDDKKEFKNLVKALKTINFSTIEMANIFKILAIILLLGNIEFKNFNDDKQAILLDSSPIAMNNCLKILF</sequence>
<keyword evidence="7 8" id="KW-0009">Actin-binding</keyword>
<dbReference type="EMBL" id="KV454017">
    <property type="protein sequence ID" value="ODV93911.1"/>
    <property type="molecule type" value="Genomic_DNA"/>
</dbReference>
<protein>
    <recommendedName>
        <fullName evidence="9">Myosin motor domain-containing protein</fullName>
    </recommendedName>
</protein>
<dbReference type="GO" id="GO:0005737">
    <property type="term" value="C:cytoplasm"/>
    <property type="evidence" value="ECO:0007669"/>
    <property type="project" value="TreeGrafter"/>
</dbReference>